<accession>A0ABS6ALZ1</accession>
<dbReference type="InterPro" id="IPR013858">
    <property type="entry name" value="Peptidase_M10B_C"/>
</dbReference>
<gene>
    <name evidence="5" type="ORF">KNW02_13820</name>
</gene>
<comment type="subcellular location">
    <subcellularLocation>
        <location evidence="1">Secreted</location>
    </subcellularLocation>
</comment>
<dbReference type="InterPro" id="IPR050557">
    <property type="entry name" value="RTX_toxin/Mannuronan_C5-epim"/>
</dbReference>
<evidence type="ECO:0000256" key="1">
    <source>
        <dbReference type="ARBA" id="ARBA00004613"/>
    </source>
</evidence>
<dbReference type="EMBL" id="JAHKNG010000026">
    <property type="protein sequence ID" value="MBU3031196.1"/>
    <property type="molecule type" value="Genomic_DNA"/>
</dbReference>
<protein>
    <submittedName>
        <fullName evidence="5">M10 family metallopeptidase C-terminal domain-containing protein</fullName>
    </submittedName>
</protein>
<comment type="caution">
    <text evidence="5">The sequence shown here is derived from an EMBL/GenBank/DDBJ whole genome shotgun (WGS) entry which is preliminary data.</text>
</comment>
<dbReference type="Pfam" id="PF08548">
    <property type="entry name" value="Peptidase_M10_C"/>
    <property type="match status" value="1"/>
</dbReference>
<dbReference type="Pfam" id="PF00353">
    <property type="entry name" value="HemolysinCabind"/>
    <property type="match status" value="2"/>
</dbReference>
<dbReference type="Proteomes" id="UP001166191">
    <property type="component" value="Unassembled WGS sequence"/>
</dbReference>
<feature type="domain" description="Peptidase M10 serralysin C-terminal" evidence="4">
    <location>
        <begin position="205"/>
        <end position="459"/>
    </location>
</feature>
<dbReference type="InterPro" id="IPR018511">
    <property type="entry name" value="Hemolysin-typ_Ca-bd_CS"/>
</dbReference>
<reference evidence="5" key="1">
    <citation type="submission" date="2021-06" db="EMBL/GenBank/DDBJ databases">
        <title>Paracoccus bacterium XHP0099 sp. nov., isolated from the surface waters of the Yellow Sea.</title>
        <authorList>
            <person name="Xue H."/>
            <person name="Zhang D."/>
        </authorList>
    </citation>
    <scope>NUCLEOTIDE SEQUENCE</scope>
    <source>
        <strain evidence="5">XHP0099</strain>
    </source>
</reference>
<dbReference type="InterPro" id="IPR001343">
    <property type="entry name" value="Hemolysn_Ca-bd"/>
</dbReference>
<dbReference type="PROSITE" id="PS00330">
    <property type="entry name" value="HEMOLYSIN_CALCIUM"/>
    <property type="match status" value="2"/>
</dbReference>
<evidence type="ECO:0000256" key="3">
    <source>
        <dbReference type="ARBA" id="ARBA00022737"/>
    </source>
</evidence>
<evidence type="ECO:0000313" key="6">
    <source>
        <dbReference type="Proteomes" id="UP001166191"/>
    </source>
</evidence>
<evidence type="ECO:0000259" key="4">
    <source>
        <dbReference type="Pfam" id="PF08548"/>
    </source>
</evidence>
<keyword evidence="2" id="KW-0964">Secreted</keyword>
<proteinExistence type="predicted"/>
<dbReference type="CDD" id="cd04277">
    <property type="entry name" value="ZnMc_serralysin_like"/>
    <property type="match status" value="1"/>
</dbReference>
<organism evidence="5 6">
    <name type="scientific">Paracoccus marinaquae</name>
    <dbReference type="NCBI Taxonomy" id="2841926"/>
    <lineage>
        <taxon>Bacteria</taxon>
        <taxon>Pseudomonadati</taxon>
        <taxon>Pseudomonadota</taxon>
        <taxon>Alphaproteobacteria</taxon>
        <taxon>Rhodobacterales</taxon>
        <taxon>Paracoccaceae</taxon>
        <taxon>Paracoccus</taxon>
    </lineage>
</organism>
<dbReference type="PANTHER" id="PTHR38340">
    <property type="entry name" value="S-LAYER PROTEIN"/>
    <property type="match status" value="1"/>
</dbReference>
<keyword evidence="6" id="KW-1185">Reference proteome</keyword>
<dbReference type="InterPro" id="IPR034033">
    <property type="entry name" value="Serralysin-like"/>
</dbReference>
<sequence length="473" mass="50449">MTLASASSIANYLTRGFYADRGYVAGPFDKRAGDTLKVFLDFSGGADRRIVKIALDAWTSITGLKFDLGGRAGSHDLRLTDSDRGAYSYSYHAADGERISAVVNVGRDWLNAYGNEVVGYYTQTWIHEIGHALGLGHAGPYNGRASWGDQKFALDSWQMSVMSYFAPYENPHVSASYGFVLTPMPSDILAIHQLYGKPANVGLGPDVYGFNGTAKGIYKLFGDMLDTGGYDLPALVTIYDPGGHDRLNLSRDGYNQRINLAPGAFSDVLGAVGTLGIAYGTVIEDVDAGRGNDVVTGNWVANRLTGGAGNDTLFGRLGNDRLLGGAGNDRLIGDPGNDLLIGGPGNDRLNGGAGADHLLGEIGADTLWGGAGGDRLRGGQGADVFIFRRDELSPQSIVDQITDFTSGEDRLDLRHFDFDAVRFGGGRLTGGLVRVVDQDDDLHVVADLDGDGRADLRIVLLDGESVLLRDFLL</sequence>
<name>A0ABS6ALZ1_9RHOB</name>
<evidence type="ECO:0000256" key="2">
    <source>
        <dbReference type="ARBA" id="ARBA00022525"/>
    </source>
</evidence>
<dbReference type="PANTHER" id="PTHR38340:SF1">
    <property type="entry name" value="S-LAYER PROTEIN"/>
    <property type="match status" value="1"/>
</dbReference>
<dbReference type="RefSeq" id="WP_216033866.1">
    <property type="nucleotide sequence ID" value="NZ_JAHKNG010000026.1"/>
</dbReference>
<evidence type="ECO:0000313" key="5">
    <source>
        <dbReference type="EMBL" id="MBU3031196.1"/>
    </source>
</evidence>
<keyword evidence="3" id="KW-0677">Repeat</keyword>